<dbReference type="EMBL" id="LR031569">
    <property type="protein sequence ID" value="VDC66345.1"/>
    <property type="molecule type" value="Genomic_DNA"/>
</dbReference>
<dbReference type="AlphaFoldDB" id="A0A3P5YT44"/>
<protein>
    <submittedName>
        <fullName evidence="3">Uncharacterized protein</fullName>
    </submittedName>
</protein>
<organism evidence="3">
    <name type="scientific">Brassica campestris</name>
    <name type="common">Field mustard</name>
    <dbReference type="NCBI Taxonomy" id="3711"/>
    <lineage>
        <taxon>Eukaryota</taxon>
        <taxon>Viridiplantae</taxon>
        <taxon>Streptophyta</taxon>
        <taxon>Embryophyta</taxon>
        <taxon>Tracheophyta</taxon>
        <taxon>Spermatophyta</taxon>
        <taxon>Magnoliopsida</taxon>
        <taxon>eudicotyledons</taxon>
        <taxon>Gunneridae</taxon>
        <taxon>Pentapetalae</taxon>
        <taxon>rosids</taxon>
        <taxon>malvids</taxon>
        <taxon>Brassicales</taxon>
        <taxon>Brassicaceae</taxon>
        <taxon>Brassiceae</taxon>
        <taxon>Brassica</taxon>
    </lineage>
</organism>
<reference evidence="3" key="1">
    <citation type="submission" date="2018-11" db="EMBL/GenBank/DDBJ databases">
        <authorList>
            <consortium name="Genoscope - CEA"/>
            <person name="William W."/>
        </authorList>
    </citation>
    <scope>NUCLEOTIDE SEQUENCE</scope>
</reference>
<keyword evidence="2" id="KW-0472">Membrane</keyword>
<keyword evidence="2" id="KW-0812">Transmembrane</keyword>
<feature type="region of interest" description="Disordered" evidence="1">
    <location>
        <begin position="183"/>
        <end position="217"/>
    </location>
</feature>
<feature type="transmembrane region" description="Helical" evidence="2">
    <location>
        <begin position="45"/>
        <end position="74"/>
    </location>
</feature>
<evidence type="ECO:0000256" key="1">
    <source>
        <dbReference type="SAM" id="MobiDB-lite"/>
    </source>
</evidence>
<name>A0A3P5YT44_BRACM</name>
<sequence>MAKFGFNQLDNGQPNRIKCLGFGNWGKYDPFFSQTRERQRALLRFFFLVFFDSSFSSSIPLPCVRFFILFFVLLRFSFDSFDSPSIFEAIYGQKQAFVVVGRLITGIEAKLKVENGLSVIGEALEKIRDSVKFVKGSESREKIACVETVGIQNKNNANLILDVATRWNSTFLIRVALICLSDSEDENEENEGEYEEEEEQEQEQEDGGRKKKKVVTK</sequence>
<keyword evidence="2" id="KW-1133">Transmembrane helix</keyword>
<proteinExistence type="predicted"/>
<accession>A0A3P5YT44</accession>
<evidence type="ECO:0000313" key="3">
    <source>
        <dbReference type="EMBL" id="VDC66345.1"/>
    </source>
</evidence>
<evidence type="ECO:0000256" key="2">
    <source>
        <dbReference type="SAM" id="Phobius"/>
    </source>
</evidence>
<feature type="compositionally biased region" description="Acidic residues" evidence="1">
    <location>
        <begin position="183"/>
        <end position="205"/>
    </location>
</feature>
<gene>
    <name evidence="3" type="ORF">BRAA06T24885Z</name>
</gene>